<dbReference type="Proteomes" id="UP000807469">
    <property type="component" value="Unassembled WGS sequence"/>
</dbReference>
<name>A0A9P5YTL8_9AGAR</name>
<evidence type="ECO:0000313" key="1">
    <source>
        <dbReference type="EMBL" id="KAF9474495.1"/>
    </source>
</evidence>
<dbReference type="EMBL" id="MU155376">
    <property type="protein sequence ID" value="KAF9474495.1"/>
    <property type="molecule type" value="Genomic_DNA"/>
</dbReference>
<gene>
    <name evidence="1" type="ORF">BDN70DRAFT_898916</name>
</gene>
<sequence>MRLMKSWQCSNTHKALYEKGILHCDTNAGKVILTDSLEAGSRRFLTDLEFAQFQNSINGALVIHLSKDVAYSDAFTSNSIEGNNTICGPRYLMTKKNLRPKEKASSTSRDEISEVVENFMSDALAALFREFQVIVPCDLEP</sequence>
<proteinExistence type="predicted"/>
<dbReference type="AlphaFoldDB" id="A0A9P5YTL8"/>
<comment type="caution">
    <text evidence="1">The sequence shown here is derived from an EMBL/GenBank/DDBJ whole genome shotgun (WGS) entry which is preliminary data.</text>
</comment>
<accession>A0A9P5YTL8</accession>
<evidence type="ECO:0000313" key="2">
    <source>
        <dbReference type="Proteomes" id="UP000807469"/>
    </source>
</evidence>
<organism evidence="1 2">
    <name type="scientific">Pholiota conissans</name>
    <dbReference type="NCBI Taxonomy" id="109636"/>
    <lineage>
        <taxon>Eukaryota</taxon>
        <taxon>Fungi</taxon>
        <taxon>Dikarya</taxon>
        <taxon>Basidiomycota</taxon>
        <taxon>Agaricomycotina</taxon>
        <taxon>Agaricomycetes</taxon>
        <taxon>Agaricomycetidae</taxon>
        <taxon>Agaricales</taxon>
        <taxon>Agaricineae</taxon>
        <taxon>Strophariaceae</taxon>
        <taxon>Pholiota</taxon>
    </lineage>
</organism>
<keyword evidence="2" id="KW-1185">Reference proteome</keyword>
<protein>
    <submittedName>
        <fullName evidence="1">Uncharacterized protein</fullName>
    </submittedName>
</protein>
<reference evidence="1" key="1">
    <citation type="submission" date="2020-11" db="EMBL/GenBank/DDBJ databases">
        <authorList>
            <consortium name="DOE Joint Genome Institute"/>
            <person name="Ahrendt S."/>
            <person name="Riley R."/>
            <person name="Andreopoulos W."/>
            <person name="Labutti K."/>
            <person name="Pangilinan J."/>
            <person name="Ruiz-Duenas F.J."/>
            <person name="Barrasa J.M."/>
            <person name="Sanchez-Garcia M."/>
            <person name="Camarero S."/>
            <person name="Miyauchi S."/>
            <person name="Serrano A."/>
            <person name="Linde D."/>
            <person name="Babiker R."/>
            <person name="Drula E."/>
            <person name="Ayuso-Fernandez I."/>
            <person name="Pacheco R."/>
            <person name="Padilla G."/>
            <person name="Ferreira P."/>
            <person name="Barriuso J."/>
            <person name="Kellner H."/>
            <person name="Castanera R."/>
            <person name="Alfaro M."/>
            <person name="Ramirez L."/>
            <person name="Pisabarro A.G."/>
            <person name="Kuo A."/>
            <person name="Tritt A."/>
            <person name="Lipzen A."/>
            <person name="He G."/>
            <person name="Yan M."/>
            <person name="Ng V."/>
            <person name="Cullen D."/>
            <person name="Martin F."/>
            <person name="Rosso M.-N."/>
            <person name="Henrissat B."/>
            <person name="Hibbett D."/>
            <person name="Martinez A.T."/>
            <person name="Grigoriev I.V."/>
        </authorList>
    </citation>
    <scope>NUCLEOTIDE SEQUENCE</scope>
    <source>
        <strain evidence="1">CIRM-BRFM 674</strain>
    </source>
</reference>